<name>A0A9P8PPR0_9ASCO</name>
<comment type="caution">
    <text evidence="3">The sequence shown here is derived from an EMBL/GenBank/DDBJ whole genome shotgun (WGS) entry which is preliminary data.</text>
</comment>
<dbReference type="EMBL" id="JAEUBF010000681">
    <property type="protein sequence ID" value="KAH3675956.1"/>
    <property type="molecule type" value="Genomic_DNA"/>
</dbReference>
<evidence type="ECO:0000313" key="4">
    <source>
        <dbReference type="Proteomes" id="UP000769528"/>
    </source>
</evidence>
<dbReference type="GO" id="GO:0051082">
    <property type="term" value="F:unfolded protein binding"/>
    <property type="evidence" value="ECO:0007669"/>
    <property type="project" value="TreeGrafter"/>
</dbReference>
<protein>
    <recommendedName>
        <fullName evidence="5">Shr3 amino acid permease chaperone</fullName>
    </recommendedName>
</protein>
<feature type="transmembrane region" description="Helical" evidence="2">
    <location>
        <begin position="7"/>
        <end position="28"/>
    </location>
</feature>
<accession>A0A9P8PPR0</accession>
<evidence type="ECO:0000256" key="1">
    <source>
        <dbReference type="SAM" id="MobiDB-lite"/>
    </source>
</evidence>
<gene>
    <name evidence="3" type="ORF">WICMUC_002252</name>
</gene>
<dbReference type="PIRSF" id="PIRSF029187">
    <property type="entry name" value="Shr3_AAP_chap"/>
    <property type="match status" value="1"/>
</dbReference>
<keyword evidence="2" id="KW-0472">Membrane</keyword>
<dbReference type="InterPro" id="IPR013248">
    <property type="entry name" value="Psh3/Shr3"/>
</dbReference>
<feature type="transmembrane region" description="Helical" evidence="2">
    <location>
        <begin position="131"/>
        <end position="153"/>
    </location>
</feature>
<dbReference type="PANTHER" id="PTHR28228:SF1">
    <property type="entry name" value="SECRETORY COMPONENT PROTEIN SHR3"/>
    <property type="match status" value="1"/>
</dbReference>
<dbReference type="GO" id="GO:0006888">
    <property type="term" value="P:endoplasmic reticulum to Golgi vesicle-mediated transport"/>
    <property type="evidence" value="ECO:0007669"/>
    <property type="project" value="TreeGrafter"/>
</dbReference>
<dbReference type="Pfam" id="PF08229">
    <property type="entry name" value="SHR3_chaperone"/>
    <property type="match status" value="1"/>
</dbReference>
<sequence length="232" mass="25896">MALKYKDLLPIGSALIIAGTFFFLGLLAGNLPYDFKTLYTQASDADFDNSLKHYQTWAQIPTVALHLLHSFIGLGFIGILIKLYKPSEDAKYFEYGSLLFYVIAFCIYLTNLRTGAESAVIGEWGEVDYKTGINVIAASEAMIAFLLLGVLLLQGGLYYGEWEFQQRLEAFNKEIAEEEATKSATESVSITSDESDEATETSEKQTKKTRQPKSEAPQRTPRKTRSSANKKK</sequence>
<feature type="compositionally biased region" description="Basic residues" evidence="1">
    <location>
        <begin position="220"/>
        <end position="232"/>
    </location>
</feature>
<reference evidence="3" key="2">
    <citation type="submission" date="2021-01" db="EMBL/GenBank/DDBJ databases">
        <authorList>
            <person name="Schikora-Tamarit M.A."/>
        </authorList>
    </citation>
    <scope>NUCLEOTIDE SEQUENCE</scope>
    <source>
        <strain evidence="3">CBS6341</strain>
    </source>
</reference>
<evidence type="ECO:0008006" key="5">
    <source>
        <dbReference type="Google" id="ProtNLM"/>
    </source>
</evidence>
<feature type="transmembrane region" description="Helical" evidence="2">
    <location>
        <begin position="57"/>
        <end position="80"/>
    </location>
</feature>
<dbReference type="GO" id="GO:0005789">
    <property type="term" value="C:endoplasmic reticulum membrane"/>
    <property type="evidence" value="ECO:0007669"/>
    <property type="project" value="TreeGrafter"/>
</dbReference>
<dbReference type="PANTHER" id="PTHR28228">
    <property type="entry name" value="SECRETORY COMPONENT PROTEIN SHR3"/>
    <property type="match status" value="1"/>
</dbReference>
<reference evidence="3" key="1">
    <citation type="journal article" date="2021" name="Open Biol.">
        <title>Shared evolutionary footprints suggest mitochondrial oxidative damage underlies multiple complex I losses in fungi.</title>
        <authorList>
            <person name="Schikora-Tamarit M.A."/>
            <person name="Marcet-Houben M."/>
            <person name="Nosek J."/>
            <person name="Gabaldon T."/>
        </authorList>
    </citation>
    <scope>NUCLEOTIDE SEQUENCE</scope>
    <source>
        <strain evidence="3">CBS6341</strain>
    </source>
</reference>
<feature type="transmembrane region" description="Helical" evidence="2">
    <location>
        <begin position="92"/>
        <end position="111"/>
    </location>
</feature>
<dbReference type="AlphaFoldDB" id="A0A9P8PPR0"/>
<dbReference type="Proteomes" id="UP000769528">
    <property type="component" value="Unassembled WGS sequence"/>
</dbReference>
<evidence type="ECO:0000313" key="3">
    <source>
        <dbReference type="EMBL" id="KAH3675956.1"/>
    </source>
</evidence>
<keyword evidence="4" id="KW-1185">Reference proteome</keyword>
<keyword evidence="2" id="KW-1133">Transmembrane helix</keyword>
<dbReference type="OrthoDB" id="5229808at2759"/>
<evidence type="ECO:0000256" key="2">
    <source>
        <dbReference type="SAM" id="Phobius"/>
    </source>
</evidence>
<organism evidence="3 4">
    <name type="scientific">Wickerhamomyces mucosus</name>
    <dbReference type="NCBI Taxonomy" id="1378264"/>
    <lineage>
        <taxon>Eukaryota</taxon>
        <taxon>Fungi</taxon>
        <taxon>Dikarya</taxon>
        <taxon>Ascomycota</taxon>
        <taxon>Saccharomycotina</taxon>
        <taxon>Saccharomycetes</taxon>
        <taxon>Phaffomycetales</taxon>
        <taxon>Wickerhamomycetaceae</taxon>
        <taxon>Wickerhamomyces</taxon>
    </lineage>
</organism>
<keyword evidence="2" id="KW-0812">Transmembrane</keyword>
<dbReference type="SMART" id="SM00786">
    <property type="entry name" value="SHR3_chaperone"/>
    <property type="match status" value="1"/>
</dbReference>
<feature type="compositionally biased region" description="Low complexity" evidence="1">
    <location>
        <begin position="182"/>
        <end position="192"/>
    </location>
</feature>
<feature type="region of interest" description="Disordered" evidence="1">
    <location>
        <begin position="178"/>
        <end position="232"/>
    </location>
</feature>
<proteinExistence type="predicted"/>